<evidence type="ECO:0000256" key="2">
    <source>
        <dbReference type="ARBA" id="ARBA00023163"/>
    </source>
</evidence>
<sequence length="155" mass="17663">MKPMSNRPRRTPSLALFIVLSRAYNWVNAHVTRDIRRYGLNPTEFGILELLYHQGPLPLQQIGEKILISSGNITYAVDKLEQKQLLMRQPSPQDKRVTFAEITPQGHELLAAIFPQHEEVIRAAVSGLTPEEQAQAIELLKKLGLYAQEHFSREP</sequence>
<organism evidence="4 5">
    <name type="scientific">Reticulibacter mediterranei</name>
    <dbReference type="NCBI Taxonomy" id="2778369"/>
    <lineage>
        <taxon>Bacteria</taxon>
        <taxon>Bacillati</taxon>
        <taxon>Chloroflexota</taxon>
        <taxon>Ktedonobacteria</taxon>
        <taxon>Ktedonobacterales</taxon>
        <taxon>Reticulibacteraceae</taxon>
        <taxon>Reticulibacter</taxon>
    </lineage>
</organism>
<dbReference type="InterPro" id="IPR039422">
    <property type="entry name" value="MarR/SlyA-like"/>
</dbReference>
<name>A0A8J3J1F6_9CHLR</name>
<dbReference type="InterPro" id="IPR000835">
    <property type="entry name" value="HTH_MarR-typ"/>
</dbReference>
<dbReference type="GO" id="GO:0006950">
    <property type="term" value="P:response to stress"/>
    <property type="evidence" value="ECO:0007669"/>
    <property type="project" value="TreeGrafter"/>
</dbReference>
<dbReference type="GO" id="GO:0003700">
    <property type="term" value="F:DNA-binding transcription factor activity"/>
    <property type="evidence" value="ECO:0007669"/>
    <property type="project" value="InterPro"/>
</dbReference>
<evidence type="ECO:0000313" key="5">
    <source>
        <dbReference type="Proteomes" id="UP000597444"/>
    </source>
</evidence>
<dbReference type="PROSITE" id="PS50995">
    <property type="entry name" value="HTH_MARR_2"/>
    <property type="match status" value="1"/>
</dbReference>
<keyword evidence="5" id="KW-1185">Reference proteome</keyword>
<dbReference type="Pfam" id="PF01047">
    <property type="entry name" value="MarR"/>
    <property type="match status" value="1"/>
</dbReference>
<accession>A0A8J3J1F6</accession>
<dbReference type="InterPro" id="IPR036388">
    <property type="entry name" value="WH-like_DNA-bd_sf"/>
</dbReference>
<dbReference type="EMBL" id="BNJK01000002">
    <property type="protein sequence ID" value="GHO99036.1"/>
    <property type="molecule type" value="Genomic_DNA"/>
</dbReference>
<comment type="caution">
    <text evidence="4">The sequence shown here is derived from an EMBL/GenBank/DDBJ whole genome shotgun (WGS) entry which is preliminary data.</text>
</comment>
<reference evidence="4" key="1">
    <citation type="submission" date="2020-10" db="EMBL/GenBank/DDBJ databases">
        <title>Taxonomic study of unclassified bacteria belonging to the class Ktedonobacteria.</title>
        <authorList>
            <person name="Yabe S."/>
            <person name="Wang C.M."/>
            <person name="Zheng Y."/>
            <person name="Sakai Y."/>
            <person name="Cavaletti L."/>
            <person name="Monciardini P."/>
            <person name="Donadio S."/>
        </authorList>
    </citation>
    <scope>NUCLEOTIDE SEQUENCE</scope>
    <source>
        <strain evidence="4">ID150040</strain>
    </source>
</reference>
<protein>
    <submittedName>
        <fullName evidence="4">HTH-type transcriptional regulator MhqR</fullName>
    </submittedName>
</protein>
<dbReference type="PANTHER" id="PTHR33164:SF56">
    <property type="entry name" value="HTH-TYPE TRANSCRIPTIONAL REGULATOR MHQR"/>
    <property type="match status" value="1"/>
</dbReference>
<gene>
    <name evidence="4" type="primary">mhqR</name>
    <name evidence="4" type="ORF">KSF_090840</name>
</gene>
<feature type="domain" description="HTH marR-type" evidence="3">
    <location>
        <begin position="13"/>
        <end position="145"/>
    </location>
</feature>
<evidence type="ECO:0000313" key="4">
    <source>
        <dbReference type="EMBL" id="GHO99036.1"/>
    </source>
</evidence>
<keyword evidence="2" id="KW-0804">Transcription</keyword>
<proteinExistence type="predicted"/>
<evidence type="ECO:0000259" key="3">
    <source>
        <dbReference type="PROSITE" id="PS50995"/>
    </source>
</evidence>
<dbReference type="Gene3D" id="1.10.10.10">
    <property type="entry name" value="Winged helix-like DNA-binding domain superfamily/Winged helix DNA-binding domain"/>
    <property type="match status" value="1"/>
</dbReference>
<dbReference type="AlphaFoldDB" id="A0A8J3J1F6"/>
<dbReference type="PRINTS" id="PR00598">
    <property type="entry name" value="HTHMARR"/>
</dbReference>
<keyword evidence="1" id="KW-0805">Transcription regulation</keyword>
<dbReference type="InterPro" id="IPR036390">
    <property type="entry name" value="WH_DNA-bd_sf"/>
</dbReference>
<dbReference type="SMART" id="SM00347">
    <property type="entry name" value="HTH_MARR"/>
    <property type="match status" value="1"/>
</dbReference>
<dbReference type="Proteomes" id="UP000597444">
    <property type="component" value="Unassembled WGS sequence"/>
</dbReference>
<dbReference type="PANTHER" id="PTHR33164">
    <property type="entry name" value="TRANSCRIPTIONAL REGULATOR, MARR FAMILY"/>
    <property type="match status" value="1"/>
</dbReference>
<evidence type="ECO:0000256" key="1">
    <source>
        <dbReference type="ARBA" id="ARBA00023015"/>
    </source>
</evidence>
<dbReference type="SUPFAM" id="SSF46785">
    <property type="entry name" value="Winged helix' DNA-binding domain"/>
    <property type="match status" value="1"/>
</dbReference>